<keyword evidence="3 7" id="KW-0378">Hydrolase</keyword>
<accession>A0A9D1GER9</accession>
<evidence type="ECO:0000256" key="5">
    <source>
        <dbReference type="ARBA" id="ARBA00023204"/>
    </source>
</evidence>
<dbReference type="GO" id="GO:0016787">
    <property type="term" value="F:hydrolase activity"/>
    <property type="evidence" value="ECO:0007669"/>
    <property type="project" value="UniProtKB-KW"/>
</dbReference>
<evidence type="ECO:0000256" key="7">
    <source>
        <dbReference type="RuleBase" id="RU003991"/>
    </source>
</evidence>
<feature type="domain" description="Peptidase S24/S26A/S26B/S26C" evidence="8">
    <location>
        <begin position="22"/>
        <end position="135"/>
    </location>
</feature>
<comment type="similarity">
    <text evidence="1 7">Belongs to the peptidase S24 family.</text>
</comment>
<reference evidence="9" key="2">
    <citation type="journal article" date="2021" name="PeerJ">
        <title>Extensive microbial diversity within the chicken gut microbiome revealed by metagenomics and culture.</title>
        <authorList>
            <person name="Gilroy R."/>
            <person name="Ravi A."/>
            <person name="Getino M."/>
            <person name="Pursley I."/>
            <person name="Horton D.L."/>
            <person name="Alikhan N.F."/>
            <person name="Baker D."/>
            <person name="Gharbi K."/>
            <person name="Hall N."/>
            <person name="Watson M."/>
            <person name="Adriaenssens E.M."/>
            <person name="Foster-Nyarko E."/>
            <person name="Jarju S."/>
            <person name="Secka A."/>
            <person name="Antonio M."/>
            <person name="Oren A."/>
            <person name="Chaudhuri R.R."/>
            <person name="La Ragione R."/>
            <person name="Hildebrand F."/>
            <person name="Pallen M.J."/>
        </authorList>
    </citation>
    <scope>NUCLEOTIDE SEQUENCE</scope>
    <source>
        <strain evidence="9">21143</strain>
    </source>
</reference>
<dbReference type="InterPro" id="IPR006197">
    <property type="entry name" value="Peptidase_S24_LexA"/>
</dbReference>
<dbReference type="GO" id="GO:0006281">
    <property type="term" value="P:DNA repair"/>
    <property type="evidence" value="ECO:0007669"/>
    <property type="project" value="UniProtKB-KW"/>
</dbReference>
<dbReference type="PANTHER" id="PTHR33516">
    <property type="entry name" value="LEXA REPRESSOR"/>
    <property type="match status" value="1"/>
</dbReference>
<gene>
    <name evidence="9" type="primary">umuD</name>
    <name evidence="9" type="ORF">IAD06_06390</name>
</gene>
<evidence type="ECO:0000313" key="9">
    <source>
        <dbReference type="EMBL" id="HIT39648.1"/>
    </source>
</evidence>
<evidence type="ECO:0000256" key="1">
    <source>
        <dbReference type="ARBA" id="ARBA00007484"/>
    </source>
</evidence>
<comment type="caution">
    <text evidence="9">The sequence shown here is derived from an EMBL/GenBank/DDBJ whole genome shotgun (WGS) entry which is preliminary data.</text>
</comment>
<dbReference type="SUPFAM" id="SSF51306">
    <property type="entry name" value="LexA/Signal peptidase"/>
    <property type="match status" value="1"/>
</dbReference>
<dbReference type="GO" id="GO:0003677">
    <property type="term" value="F:DNA binding"/>
    <property type="evidence" value="ECO:0007669"/>
    <property type="project" value="InterPro"/>
</dbReference>
<dbReference type="GO" id="GO:0006355">
    <property type="term" value="P:regulation of DNA-templated transcription"/>
    <property type="evidence" value="ECO:0007669"/>
    <property type="project" value="InterPro"/>
</dbReference>
<dbReference type="GO" id="GO:0009432">
    <property type="term" value="P:SOS response"/>
    <property type="evidence" value="ECO:0007669"/>
    <property type="project" value="UniProtKB-KW"/>
</dbReference>
<proteinExistence type="inferred from homology"/>
<dbReference type="Gene3D" id="2.10.109.10">
    <property type="entry name" value="Umud Fragment, subunit A"/>
    <property type="match status" value="1"/>
</dbReference>
<dbReference type="Pfam" id="PF00717">
    <property type="entry name" value="Peptidase_S24"/>
    <property type="match status" value="1"/>
</dbReference>
<keyword evidence="2" id="KW-0227">DNA damage</keyword>
<evidence type="ECO:0000259" key="8">
    <source>
        <dbReference type="Pfam" id="PF00717"/>
    </source>
</evidence>
<keyword evidence="6" id="KW-0742">SOS response</keyword>
<dbReference type="InterPro" id="IPR050077">
    <property type="entry name" value="LexA_repressor"/>
</dbReference>
<evidence type="ECO:0000313" key="10">
    <source>
        <dbReference type="Proteomes" id="UP000886722"/>
    </source>
</evidence>
<dbReference type="AlphaFoldDB" id="A0A9D1GER9"/>
<reference evidence="9" key="1">
    <citation type="submission" date="2020-10" db="EMBL/GenBank/DDBJ databases">
        <authorList>
            <person name="Gilroy R."/>
        </authorList>
    </citation>
    <scope>NUCLEOTIDE SEQUENCE</scope>
    <source>
        <strain evidence="9">21143</strain>
    </source>
</reference>
<protein>
    <submittedName>
        <fullName evidence="9">Translesion error-prone DNA polymerase V autoproteolytic subunit</fullName>
        <ecNumber evidence="9">2.7.7.7</ecNumber>
    </submittedName>
</protein>
<evidence type="ECO:0000256" key="6">
    <source>
        <dbReference type="ARBA" id="ARBA00023236"/>
    </source>
</evidence>
<name>A0A9D1GER9_9BACT</name>
<dbReference type="EMBL" id="DVKT01000048">
    <property type="protein sequence ID" value="HIT39648.1"/>
    <property type="molecule type" value="Genomic_DNA"/>
</dbReference>
<keyword evidence="9" id="KW-0808">Transferase</keyword>
<dbReference type="InterPro" id="IPR039418">
    <property type="entry name" value="LexA-like"/>
</dbReference>
<organism evidence="9 10">
    <name type="scientific">Candidatus Caccoplasma intestinavium</name>
    <dbReference type="NCBI Taxonomy" id="2840716"/>
    <lineage>
        <taxon>Bacteria</taxon>
        <taxon>Pseudomonadati</taxon>
        <taxon>Bacteroidota</taxon>
        <taxon>Bacteroidia</taxon>
        <taxon>Bacteroidales</taxon>
        <taxon>Bacteroidaceae</taxon>
        <taxon>Bacteroidaceae incertae sedis</taxon>
        <taxon>Candidatus Caccoplasma</taxon>
    </lineage>
</organism>
<dbReference type="NCBIfam" id="NF007621">
    <property type="entry name" value="PRK10276.1"/>
    <property type="match status" value="1"/>
</dbReference>
<dbReference type="InterPro" id="IPR036286">
    <property type="entry name" value="LexA/Signal_pep-like_sf"/>
</dbReference>
<dbReference type="CDD" id="cd06529">
    <property type="entry name" value="S24_LexA-like"/>
    <property type="match status" value="1"/>
</dbReference>
<evidence type="ECO:0000256" key="4">
    <source>
        <dbReference type="ARBA" id="ARBA00022813"/>
    </source>
</evidence>
<evidence type="ECO:0000256" key="3">
    <source>
        <dbReference type="ARBA" id="ARBA00022801"/>
    </source>
</evidence>
<keyword evidence="5" id="KW-0234">DNA repair</keyword>
<dbReference type="PANTHER" id="PTHR33516:SF2">
    <property type="entry name" value="LEXA REPRESSOR-RELATED"/>
    <property type="match status" value="1"/>
</dbReference>
<sequence length="147" mass="16718">MKVSVYTADLRSELPMRYAEGGVRAGFPSPAQDYETEAIDLNKELVRHPATTFYARAYGDSMHDSGIDDGDLLIVDKSIEPQEEDIVVAFVDGEFTLKRIRMDRAAGCLWLMPSNDNYPPIRVTSENHFMVWGVVTYNIKRQLKRSK</sequence>
<keyword evidence="9" id="KW-0548">Nucleotidyltransferase</keyword>
<dbReference type="EC" id="2.7.7.7" evidence="9"/>
<keyword evidence="4 7" id="KW-0068">Autocatalytic cleavage</keyword>
<evidence type="ECO:0000256" key="2">
    <source>
        <dbReference type="ARBA" id="ARBA00022763"/>
    </source>
</evidence>
<dbReference type="GO" id="GO:0003887">
    <property type="term" value="F:DNA-directed DNA polymerase activity"/>
    <property type="evidence" value="ECO:0007669"/>
    <property type="project" value="UniProtKB-EC"/>
</dbReference>
<dbReference type="Proteomes" id="UP000886722">
    <property type="component" value="Unassembled WGS sequence"/>
</dbReference>
<dbReference type="PRINTS" id="PR00726">
    <property type="entry name" value="LEXASERPTASE"/>
</dbReference>
<dbReference type="InterPro" id="IPR015927">
    <property type="entry name" value="Peptidase_S24_S26A/B/C"/>
</dbReference>